<comment type="caution">
    <text evidence="2">The sequence shown here is derived from an EMBL/GenBank/DDBJ whole genome shotgun (WGS) entry which is preliminary data.</text>
</comment>
<proteinExistence type="predicted"/>
<gene>
    <name evidence="2" type="ORF">SDC9_180309</name>
</gene>
<accession>A0A645H1E7</accession>
<dbReference type="EMBL" id="VSSQ01085030">
    <property type="protein sequence ID" value="MPN32828.1"/>
    <property type="molecule type" value="Genomic_DNA"/>
</dbReference>
<keyword evidence="1" id="KW-0812">Transmembrane</keyword>
<feature type="transmembrane region" description="Helical" evidence="1">
    <location>
        <begin position="52"/>
        <end position="75"/>
    </location>
</feature>
<evidence type="ECO:0000313" key="2">
    <source>
        <dbReference type="EMBL" id="MPN32828.1"/>
    </source>
</evidence>
<sequence length="115" mass="13328">MKNTVIDGDYKNCIIKYDKGKLTLENENLNLDISNDVIEKYKLMHTIHKRNILDIIARLVIAIYLVGPVGILAIFTSNMYISYHIVGLEFKDGRKSLLKINNRLYEKFINVLNNI</sequence>
<dbReference type="AlphaFoldDB" id="A0A645H1E7"/>
<reference evidence="2" key="1">
    <citation type="submission" date="2019-08" db="EMBL/GenBank/DDBJ databases">
        <authorList>
            <person name="Kucharzyk K."/>
            <person name="Murdoch R.W."/>
            <person name="Higgins S."/>
            <person name="Loffler F."/>
        </authorList>
    </citation>
    <scope>NUCLEOTIDE SEQUENCE</scope>
</reference>
<keyword evidence="1" id="KW-1133">Transmembrane helix</keyword>
<keyword evidence="1" id="KW-0472">Membrane</keyword>
<protein>
    <submittedName>
        <fullName evidence="2">Uncharacterized protein</fullName>
    </submittedName>
</protein>
<name>A0A645H1E7_9ZZZZ</name>
<organism evidence="2">
    <name type="scientific">bioreactor metagenome</name>
    <dbReference type="NCBI Taxonomy" id="1076179"/>
    <lineage>
        <taxon>unclassified sequences</taxon>
        <taxon>metagenomes</taxon>
        <taxon>ecological metagenomes</taxon>
    </lineage>
</organism>
<evidence type="ECO:0000256" key="1">
    <source>
        <dbReference type="SAM" id="Phobius"/>
    </source>
</evidence>